<accession>A0A840W6X7</accession>
<feature type="transmembrane region" description="Helical" evidence="1">
    <location>
        <begin position="61"/>
        <end position="79"/>
    </location>
</feature>
<dbReference type="EMBL" id="JACHDO010000001">
    <property type="protein sequence ID" value="MBB5492759.1"/>
    <property type="molecule type" value="Genomic_DNA"/>
</dbReference>
<dbReference type="RefSeq" id="WP_184366139.1">
    <property type="nucleotide sequence ID" value="NZ_BAAAKM010000074.1"/>
</dbReference>
<feature type="transmembrane region" description="Helical" evidence="1">
    <location>
        <begin position="7"/>
        <end position="25"/>
    </location>
</feature>
<feature type="transmembrane region" description="Helical" evidence="1">
    <location>
        <begin position="85"/>
        <end position="105"/>
    </location>
</feature>
<keyword evidence="1" id="KW-1133">Transmembrane helix</keyword>
<feature type="transmembrane region" description="Helical" evidence="1">
    <location>
        <begin position="31"/>
        <end position="49"/>
    </location>
</feature>
<keyword evidence="3" id="KW-1185">Reference proteome</keyword>
<name>A0A840W6X7_9ACTN</name>
<protein>
    <recommendedName>
        <fullName evidence="4">SPW repeat-containing protein</fullName>
    </recommendedName>
</protein>
<dbReference type="Proteomes" id="UP000579647">
    <property type="component" value="Unassembled WGS sequence"/>
</dbReference>
<keyword evidence="1" id="KW-0472">Membrane</keyword>
<evidence type="ECO:0000313" key="2">
    <source>
        <dbReference type="EMBL" id="MBB5492759.1"/>
    </source>
</evidence>
<organism evidence="2 3">
    <name type="scientific">Nocardiopsis metallicus</name>
    <dbReference type="NCBI Taxonomy" id="179819"/>
    <lineage>
        <taxon>Bacteria</taxon>
        <taxon>Bacillati</taxon>
        <taxon>Actinomycetota</taxon>
        <taxon>Actinomycetes</taxon>
        <taxon>Streptosporangiales</taxon>
        <taxon>Nocardiopsidaceae</taxon>
        <taxon>Nocardiopsis</taxon>
    </lineage>
</organism>
<gene>
    <name evidence="2" type="ORF">HNR07_003896</name>
</gene>
<sequence length="128" mass="13205">MREKGRWADWVAVALGLVVGLSWVAHGMLGFSGGLFFVLGLGVILAASVSLTRPGALSSEVGVLAGGLVLFALPWMLGFTHVTGAAMTAWIGGGAIALLGAYGLFMARAARRRDPELAWGSHSNAVPD</sequence>
<keyword evidence="1" id="KW-0812">Transmembrane</keyword>
<evidence type="ECO:0000313" key="3">
    <source>
        <dbReference type="Proteomes" id="UP000579647"/>
    </source>
</evidence>
<dbReference type="AlphaFoldDB" id="A0A840W6X7"/>
<proteinExistence type="predicted"/>
<evidence type="ECO:0008006" key="4">
    <source>
        <dbReference type="Google" id="ProtNLM"/>
    </source>
</evidence>
<evidence type="ECO:0000256" key="1">
    <source>
        <dbReference type="SAM" id="Phobius"/>
    </source>
</evidence>
<comment type="caution">
    <text evidence="2">The sequence shown here is derived from an EMBL/GenBank/DDBJ whole genome shotgun (WGS) entry which is preliminary data.</text>
</comment>
<reference evidence="2 3" key="1">
    <citation type="submission" date="2020-08" db="EMBL/GenBank/DDBJ databases">
        <title>Sequencing the genomes of 1000 actinobacteria strains.</title>
        <authorList>
            <person name="Klenk H.-P."/>
        </authorList>
    </citation>
    <scope>NUCLEOTIDE SEQUENCE [LARGE SCALE GENOMIC DNA]</scope>
    <source>
        <strain evidence="2 3">DSM 44598</strain>
    </source>
</reference>